<evidence type="ECO:0000313" key="2">
    <source>
        <dbReference type="Proteomes" id="UP000197032"/>
    </source>
</evidence>
<comment type="caution">
    <text evidence="1">The sequence shown here is derived from an EMBL/GenBank/DDBJ whole genome shotgun (WGS) entry which is preliminary data.</text>
</comment>
<evidence type="ECO:0000313" key="1">
    <source>
        <dbReference type="EMBL" id="GAW91471.1"/>
    </source>
</evidence>
<keyword evidence="2" id="KW-1185">Reference proteome</keyword>
<gene>
    <name evidence="1" type="ORF">KKC1_06330</name>
</gene>
<dbReference type="EMBL" id="BDGJ01000018">
    <property type="protein sequence ID" value="GAW91471.1"/>
    <property type="molecule type" value="Genomic_DNA"/>
</dbReference>
<accession>A0A1Z5HQ78</accession>
<dbReference type="AlphaFoldDB" id="A0A1Z5HQ78"/>
<organism evidence="1 2">
    <name type="scientific">Calderihabitans maritimus</name>
    <dbReference type="NCBI Taxonomy" id="1246530"/>
    <lineage>
        <taxon>Bacteria</taxon>
        <taxon>Bacillati</taxon>
        <taxon>Bacillota</taxon>
        <taxon>Clostridia</taxon>
        <taxon>Neomoorellales</taxon>
        <taxon>Calderihabitantaceae</taxon>
        <taxon>Calderihabitans</taxon>
    </lineage>
</organism>
<protein>
    <submittedName>
        <fullName evidence="1">Uncharacterized protein</fullName>
    </submittedName>
</protein>
<reference evidence="2" key="1">
    <citation type="journal article" date="2017" name="Appl. Environ. Microbiol.">
        <title>Genomic analysis of Calderihabitans maritimus KKC1, a thermophilic hydrogenogenic carboxydotrophic bacterium isolated from marine sediment.</title>
        <authorList>
            <person name="Omae K."/>
            <person name="Yoneda Y."/>
            <person name="Fukuyama Y."/>
            <person name="Yoshida T."/>
            <person name="Sako Y."/>
        </authorList>
    </citation>
    <scope>NUCLEOTIDE SEQUENCE [LARGE SCALE GENOMIC DNA]</scope>
    <source>
        <strain evidence="2">KKC1</strain>
    </source>
</reference>
<name>A0A1Z5HQ78_9FIRM</name>
<proteinExistence type="predicted"/>
<dbReference type="RefSeq" id="WP_088552997.1">
    <property type="nucleotide sequence ID" value="NZ_BDGJ01000018.1"/>
</dbReference>
<dbReference type="Proteomes" id="UP000197032">
    <property type="component" value="Unassembled WGS sequence"/>
</dbReference>
<sequence length="105" mass="11718">MSNKVEDQQSEVIRQQFSPTFLVRLSQIKAQYPDHEVVIEWECNDLLKKVSGGTLGTGSVGADFVEVAGINLTVDYFSETGLIFSERNIKRVVIPTKLICSVEVK</sequence>